<evidence type="ECO:0000313" key="1">
    <source>
        <dbReference type="EMBL" id="CAG8674464.1"/>
    </source>
</evidence>
<dbReference type="SUPFAM" id="SSF56784">
    <property type="entry name" value="HAD-like"/>
    <property type="match status" value="1"/>
</dbReference>
<dbReference type="Proteomes" id="UP000789572">
    <property type="component" value="Unassembled WGS sequence"/>
</dbReference>
<dbReference type="Pfam" id="PF13242">
    <property type="entry name" value="Hydrolase_like"/>
    <property type="match status" value="1"/>
</dbReference>
<organism evidence="1 2">
    <name type="scientific">Paraglomus occultum</name>
    <dbReference type="NCBI Taxonomy" id="144539"/>
    <lineage>
        <taxon>Eukaryota</taxon>
        <taxon>Fungi</taxon>
        <taxon>Fungi incertae sedis</taxon>
        <taxon>Mucoromycota</taxon>
        <taxon>Glomeromycotina</taxon>
        <taxon>Glomeromycetes</taxon>
        <taxon>Paraglomerales</taxon>
        <taxon>Paraglomeraceae</taxon>
        <taxon>Paraglomus</taxon>
    </lineage>
</organism>
<protein>
    <submittedName>
        <fullName evidence="1">5466_t:CDS:1</fullName>
    </submittedName>
</protein>
<name>A0A9N9EHL8_9GLOM</name>
<keyword evidence="2" id="KW-1185">Reference proteome</keyword>
<feature type="non-terminal residue" evidence="1">
    <location>
        <position position="1"/>
    </location>
</feature>
<dbReference type="Gene3D" id="3.40.50.1000">
    <property type="entry name" value="HAD superfamily/HAD-like"/>
    <property type="match status" value="1"/>
</dbReference>
<dbReference type="InterPro" id="IPR036412">
    <property type="entry name" value="HAD-like_sf"/>
</dbReference>
<dbReference type="OrthoDB" id="426235at2759"/>
<sequence>RSFYELALKDMGLLHESERVVMIGDDISQDLGGGARELGLVRFLVRTGKYRPDDEQKDSSINGVFDNFGVAVDRILK</sequence>
<dbReference type="EMBL" id="CAJVPJ010007247">
    <property type="protein sequence ID" value="CAG8674464.1"/>
    <property type="molecule type" value="Genomic_DNA"/>
</dbReference>
<comment type="caution">
    <text evidence="1">The sequence shown here is derived from an EMBL/GenBank/DDBJ whole genome shotgun (WGS) entry which is preliminary data.</text>
</comment>
<dbReference type="AlphaFoldDB" id="A0A9N9EHL8"/>
<reference evidence="1" key="1">
    <citation type="submission" date="2021-06" db="EMBL/GenBank/DDBJ databases">
        <authorList>
            <person name="Kallberg Y."/>
            <person name="Tangrot J."/>
            <person name="Rosling A."/>
        </authorList>
    </citation>
    <scope>NUCLEOTIDE SEQUENCE</scope>
    <source>
        <strain evidence="1">IA702</strain>
    </source>
</reference>
<proteinExistence type="predicted"/>
<feature type="non-terminal residue" evidence="1">
    <location>
        <position position="77"/>
    </location>
</feature>
<gene>
    <name evidence="1" type="ORF">POCULU_LOCUS11156</name>
</gene>
<dbReference type="InterPro" id="IPR023214">
    <property type="entry name" value="HAD_sf"/>
</dbReference>
<evidence type="ECO:0000313" key="2">
    <source>
        <dbReference type="Proteomes" id="UP000789572"/>
    </source>
</evidence>
<accession>A0A9N9EHL8</accession>